<protein>
    <submittedName>
        <fullName evidence="1">Uncharacterized protein</fullName>
    </submittedName>
</protein>
<name>A0A0A8YS50_ARUDO</name>
<accession>A0A0A8YS50</accession>
<reference evidence="1" key="2">
    <citation type="journal article" date="2015" name="Data Brief">
        <title>Shoot transcriptome of the giant reed, Arundo donax.</title>
        <authorList>
            <person name="Barrero R.A."/>
            <person name="Guerrero F.D."/>
            <person name="Moolhuijzen P."/>
            <person name="Goolsby J.A."/>
            <person name="Tidwell J."/>
            <person name="Bellgard S.E."/>
            <person name="Bellgard M.I."/>
        </authorList>
    </citation>
    <scope>NUCLEOTIDE SEQUENCE</scope>
    <source>
        <tissue evidence="1">Shoot tissue taken approximately 20 cm above the soil surface</tissue>
    </source>
</reference>
<evidence type="ECO:0000313" key="1">
    <source>
        <dbReference type="EMBL" id="JAD29236.1"/>
    </source>
</evidence>
<dbReference type="AlphaFoldDB" id="A0A0A8YS50"/>
<sequence length="16" mass="1751">MKLFFSSSAAFSAIFP</sequence>
<dbReference type="EMBL" id="GBRH01268659">
    <property type="protein sequence ID" value="JAD29236.1"/>
    <property type="molecule type" value="Transcribed_RNA"/>
</dbReference>
<reference evidence="1" key="1">
    <citation type="submission" date="2014-09" db="EMBL/GenBank/DDBJ databases">
        <authorList>
            <person name="Magalhaes I.L.F."/>
            <person name="Oliveira U."/>
            <person name="Santos F.R."/>
            <person name="Vidigal T.H.D.A."/>
            <person name="Brescovit A.D."/>
            <person name="Santos A.J."/>
        </authorList>
    </citation>
    <scope>NUCLEOTIDE SEQUENCE</scope>
    <source>
        <tissue evidence="1">Shoot tissue taken approximately 20 cm above the soil surface</tissue>
    </source>
</reference>
<proteinExistence type="predicted"/>
<organism evidence="1">
    <name type="scientific">Arundo donax</name>
    <name type="common">Giant reed</name>
    <name type="synonym">Donax arundinaceus</name>
    <dbReference type="NCBI Taxonomy" id="35708"/>
    <lineage>
        <taxon>Eukaryota</taxon>
        <taxon>Viridiplantae</taxon>
        <taxon>Streptophyta</taxon>
        <taxon>Embryophyta</taxon>
        <taxon>Tracheophyta</taxon>
        <taxon>Spermatophyta</taxon>
        <taxon>Magnoliopsida</taxon>
        <taxon>Liliopsida</taxon>
        <taxon>Poales</taxon>
        <taxon>Poaceae</taxon>
        <taxon>PACMAD clade</taxon>
        <taxon>Arundinoideae</taxon>
        <taxon>Arundineae</taxon>
        <taxon>Arundo</taxon>
    </lineage>
</organism>